<keyword evidence="1" id="KW-0472">Membrane</keyword>
<feature type="transmembrane region" description="Helical" evidence="1">
    <location>
        <begin position="64"/>
        <end position="81"/>
    </location>
</feature>
<organism evidence="2 3">
    <name type="scientific">Caballeronia cordobensis</name>
    <name type="common">Burkholderia cordobensis</name>
    <dbReference type="NCBI Taxonomy" id="1353886"/>
    <lineage>
        <taxon>Bacteria</taxon>
        <taxon>Pseudomonadati</taxon>
        <taxon>Pseudomonadota</taxon>
        <taxon>Betaproteobacteria</taxon>
        <taxon>Burkholderiales</taxon>
        <taxon>Burkholderiaceae</taxon>
        <taxon>Caballeronia</taxon>
    </lineage>
</organism>
<dbReference type="InterPro" id="IPR057700">
    <property type="entry name" value="DUF7940"/>
</dbReference>
<sequence length="96" mass="10525">MPLIPFTRLRLTLADGWQKLHKKGTVIAGAAFTALAGAGPLISQTWSGMPRELRDVIPQNVQQWIAYTIFGLSFIAIRYTSVKRTPKEGGDGADQI</sequence>
<gene>
    <name evidence="2" type="ORF">AWB70_01076</name>
</gene>
<name>A0A158FMN4_CABCO</name>
<protein>
    <submittedName>
        <fullName evidence="2">Uncharacterized protein</fullName>
    </submittedName>
</protein>
<proteinExistence type="predicted"/>
<evidence type="ECO:0000313" key="2">
    <source>
        <dbReference type="EMBL" id="SAL20913.1"/>
    </source>
</evidence>
<dbReference type="Pfam" id="PF25612">
    <property type="entry name" value="DUF7940"/>
    <property type="match status" value="1"/>
</dbReference>
<dbReference type="RefSeq" id="WP_053567942.1">
    <property type="nucleotide sequence ID" value="NZ_FCNY02000002.1"/>
</dbReference>
<evidence type="ECO:0000313" key="3">
    <source>
        <dbReference type="Proteomes" id="UP000054740"/>
    </source>
</evidence>
<dbReference type="EMBL" id="FCNY02000002">
    <property type="protein sequence ID" value="SAL20913.1"/>
    <property type="molecule type" value="Genomic_DNA"/>
</dbReference>
<accession>A0A158FMN4</accession>
<keyword evidence="1" id="KW-0812">Transmembrane</keyword>
<feature type="transmembrane region" description="Helical" evidence="1">
    <location>
        <begin position="26"/>
        <end position="44"/>
    </location>
</feature>
<keyword evidence="1" id="KW-1133">Transmembrane helix</keyword>
<reference evidence="3" key="1">
    <citation type="submission" date="2016-01" db="EMBL/GenBank/DDBJ databases">
        <authorList>
            <person name="Peeters C."/>
        </authorList>
    </citation>
    <scope>NUCLEOTIDE SEQUENCE [LARGE SCALE GENOMIC DNA]</scope>
</reference>
<dbReference type="AlphaFoldDB" id="A0A158FMN4"/>
<evidence type="ECO:0000256" key="1">
    <source>
        <dbReference type="SAM" id="Phobius"/>
    </source>
</evidence>
<keyword evidence="3" id="KW-1185">Reference proteome</keyword>
<dbReference type="Proteomes" id="UP000054740">
    <property type="component" value="Unassembled WGS sequence"/>
</dbReference>